<dbReference type="CDD" id="cd03419">
    <property type="entry name" value="GRX_GRXh_1_2_like"/>
    <property type="match status" value="1"/>
</dbReference>
<feature type="domain" description="Glutaredoxin" evidence="8">
    <location>
        <begin position="16"/>
        <end position="80"/>
    </location>
</feature>
<dbReference type="Gene3D" id="3.40.30.10">
    <property type="entry name" value="Glutaredoxin"/>
    <property type="match status" value="1"/>
</dbReference>
<dbReference type="GO" id="GO:0005737">
    <property type="term" value="C:cytoplasm"/>
    <property type="evidence" value="ECO:0007669"/>
    <property type="project" value="TreeGrafter"/>
</dbReference>
<name>A0A8H5M6R9_9AGAR</name>
<sequence length="102" mass="11572">MAVKDLVNESIDGNTITIFSKSWCPYCKKAKALFKEKYPDVEAKIFEIDLMDEGTEIQSYLYEKTGQRTVPNIFVKKQHIGGNDDTQAAAKNGRLDKLIRAQ</sequence>
<dbReference type="GO" id="GO:0004602">
    <property type="term" value="F:glutathione peroxidase activity"/>
    <property type="evidence" value="ECO:0007669"/>
    <property type="project" value="UniProtKB-EC"/>
</dbReference>
<proteinExistence type="predicted"/>
<dbReference type="AlphaFoldDB" id="A0A8H5M6R9"/>
<evidence type="ECO:0000256" key="3">
    <source>
        <dbReference type="ARBA" id="ARBA00022448"/>
    </source>
</evidence>
<dbReference type="FunFam" id="3.40.30.10:FF:000026">
    <property type="entry name" value="Glutaredoxin 2"/>
    <property type="match status" value="1"/>
</dbReference>
<dbReference type="InterPro" id="IPR014025">
    <property type="entry name" value="Glutaredoxin_subgr"/>
</dbReference>
<dbReference type="EC" id="1.11.1.9" evidence="2"/>
<dbReference type="SUPFAM" id="SSF52833">
    <property type="entry name" value="Thioredoxin-like"/>
    <property type="match status" value="1"/>
</dbReference>
<organism evidence="10 11">
    <name type="scientific">Collybiopsis confluens</name>
    <dbReference type="NCBI Taxonomy" id="2823264"/>
    <lineage>
        <taxon>Eukaryota</taxon>
        <taxon>Fungi</taxon>
        <taxon>Dikarya</taxon>
        <taxon>Basidiomycota</taxon>
        <taxon>Agaricomycotina</taxon>
        <taxon>Agaricomycetes</taxon>
        <taxon>Agaricomycetidae</taxon>
        <taxon>Agaricales</taxon>
        <taxon>Marasmiineae</taxon>
        <taxon>Omphalotaceae</taxon>
        <taxon>Collybiopsis</taxon>
    </lineage>
</organism>
<dbReference type="EMBL" id="JAACJN010000048">
    <property type="protein sequence ID" value="KAF5383330.1"/>
    <property type="molecule type" value="Genomic_DNA"/>
</dbReference>
<dbReference type="OrthoDB" id="418495at2759"/>
<keyword evidence="3" id="KW-0813">Transport</keyword>
<keyword evidence="4" id="KW-0249">Electron transport</keyword>
<keyword evidence="6" id="KW-0676">Redox-active center</keyword>
<evidence type="ECO:0000313" key="11">
    <source>
        <dbReference type="Proteomes" id="UP000518752"/>
    </source>
</evidence>
<dbReference type="GO" id="GO:0004364">
    <property type="term" value="F:glutathione transferase activity"/>
    <property type="evidence" value="ECO:0007669"/>
    <property type="project" value="UniProtKB-EC"/>
</dbReference>
<evidence type="ECO:0000256" key="6">
    <source>
        <dbReference type="ARBA" id="ARBA00023284"/>
    </source>
</evidence>
<dbReference type="InterPro" id="IPR002109">
    <property type="entry name" value="Glutaredoxin"/>
</dbReference>
<comment type="catalytic activity">
    <reaction evidence="1">
        <text>2 glutathione + H2O2 = glutathione disulfide + 2 H2O</text>
        <dbReference type="Rhea" id="RHEA:16833"/>
        <dbReference type="ChEBI" id="CHEBI:15377"/>
        <dbReference type="ChEBI" id="CHEBI:16240"/>
        <dbReference type="ChEBI" id="CHEBI:57925"/>
        <dbReference type="ChEBI" id="CHEBI:58297"/>
        <dbReference type="EC" id="1.11.1.9"/>
    </reaction>
</comment>
<comment type="catalytic activity">
    <reaction evidence="7">
        <text>1-chloro-2,4-dinitrobenzene + glutathione = 2,4-dinitrophenyl-S-glutathione + chloride + H(+)</text>
        <dbReference type="Rhea" id="RHEA:51220"/>
        <dbReference type="ChEBI" id="CHEBI:15378"/>
        <dbReference type="ChEBI" id="CHEBI:17996"/>
        <dbReference type="ChEBI" id="CHEBI:34718"/>
        <dbReference type="ChEBI" id="CHEBI:57925"/>
        <dbReference type="ChEBI" id="CHEBI:133977"/>
        <dbReference type="EC" id="2.5.1.18"/>
    </reaction>
</comment>
<dbReference type="PROSITE" id="PS00195">
    <property type="entry name" value="GLUTAREDOXIN_1"/>
    <property type="match status" value="1"/>
</dbReference>
<dbReference type="PROSITE" id="PS51354">
    <property type="entry name" value="GLUTAREDOXIN_2"/>
    <property type="match status" value="1"/>
</dbReference>
<dbReference type="Proteomes" id="UP000518752">
    <property type="component" value="Unassembled WGS sequence"/>
</dbReference>
<dbReference type="Pfam" id="PF00462">
    <property type="entry name" value="Glutaredoxin"/>
    <property type="match status" value="1"/>
</dbReference>
<evidence type="ECO:0000256" key="4">
    <source>
        <dbReference type="ARBA" id="ARBA00022982"/>
    </source>
</evidence>
<evidence type="ECO:0000313" key="10">
    <source>
        <dbReference type="EMBL" id="KAF5383330.1"/>
    </source>
</evidence>
<dbReference type="GO" id="GO:0015038">
    <property type="term" value="F:glutathione disulfide oxidoreductase activity"/>
    <property type="evidence" value="ECO:0007669"/>
    <property type="project" value="TreeGrafter"/>
</dbReference>
<dbReference type="InterPro" id="IPR036249">
    <property type="entry name" value="Thioredoxin-like_sf"/>
</dbReference>
<comment type="caution">
    <text evidence="10">The sequence shown here is derived from an EMBL/GenBank/DDBJ whole genome shotgun (WGS) entry which is preliminary data.</text>
</comment>
<reference evidence="10 11" key="1">
    <citation type="journal article" date="2020" name="ISME J.">
        <title>Uncovering the hidden diversity of litter-decomposition mechanisms in mushroom-forming fungi.</title>
        <authorList>
            <person name="Floudas D."/>
            <person name="Bentzer J."/>
            <person name="Ahren D."/>
            <person name="Johansson T."/>
            <person name="Persson P."/>
            <person name="Tunlid A."/>
        </authorList>
    </citation>
    <scope>NUCLEOTIDE SEQUENCE [LARGE SCALE GENOMIC DNA]</scope>
    <source>
        <strain evidence="10 11">CBS 406.79</strain>
    </source>
</reference>
<dbReference type="EMBL" id="JAACJN010000205">
    <property type="protein sequence ID" value="KAF5361556.1"/>
    <property type="molecule type" value="Genomic_DNA"/>
</dbReference>
<evidence type="ECO:0000256" key="2">
    <source>
        <dbReference type="ARBA" id="ARBA00012310"/>
    </source>
</evidence>
<accession>A0A8H5M6R9</accession>
<dbReference type="InterPro" id="IPR011767">
    <property type="entry name" value="GLR_AS"/>
</dbReference>
<evidence type="ECO:0000259" key="8">
    <source>
        <dbReference type="Pfam" id="PF00462"/>
    </source>
</evidence>
<gene>
    <name evidence="10" type="ORF">D9757_008385</name>
    <name evidence="9" type="ORF">D9757_012074</name>
</gene>
<evidence type="ECO:0000256" key="1">
    <source>
        <dbReference type="ARBA" id="ARBA00000217"/>
    </source>
</evidence>
<evidence type="ECO:0000256" key="5">
    <source>
        <dbReference type="ARBA" id="ARBA00023157"/>
    </source>
</evidence>
<dbReference type="NCBIfam" id="TIGR02180">
    <property type="entry name" value="GRX_euk"/>
    <property type="match status" value="1"/>
</dbReference>
<protein>
    <recommendedName>
        <fullName evidence="2">glutathione peroxidase</fullName>
        <ecNumber evidence="2">1.11.1.9</ecNumber>
    </recommendedName>
</protein>
<dbReference type="PANTHER" id="PTHR45694:SF18">
    <property type="entry name" value="GLUTAREDOXIN-1-RELATED"/>
    <property type="match status" value="1"/>
</dbReference>
<dbReference type="GO" id="GO:0034599">
    <property type="term" value="P:cellular response to oxidative stress"/>
    <property type="evidence" value="ECO:0007669"/>
    <property type="project" value="TreeGrafter"/>
</dbReference>
<dbReference type="PANTHER" id="PTHR45694">
    <property type="entry name" value="GLUTAREDOXIN 2"/>
    <property type="match status" value="1"/>
</dbReference>
<dbReference type="PRINTS" id="PR00160">
    <property type="entry name" value="GLUTAREDOXIN"/>
</dbReference>
<evidence type="ECO:0000313" key="9">
    <source>
        <dbReference type="EMBL" id="KAF5361556.1"/>
    </source>
</evidence>
<keyword evidence="11" id="KW-1185">Reference proteome</keyword>
<dbReference type="InterPro" id="IPR011899">
    <property type="entry name" value="Glutaredoxin_euk/vir"/>
</dbReference>
<evidence type="ECO:0000256" key="7">
    <source>
        <dbReference type="ARBA" id="ARBA00035808"/>
    </source>
</evidence>
<keyword evidence="5" id="KW-1015">Disulfide bond</keyword>